<reference evidence="1 2" key="1">
    <citation type="submission" date="2020-03" db="EMBL/GenBank/DDBJ databases">
        <title>Whole genome shotgun sequence of Phytohabitans suffuscus NBRC 105367.</title>
        <authorList>
            <person name="Komaki H."/>
            <person name="Tamura T."/>
        </authorList>
    </citation>
    <scope>NUCLEOTIDE SEQUENCE [LARGE SCALE GENOMIC DNA]</scope>
    <source>
        <strain evidence="1 2">NBRC 105367</strain>
    </source>
</reference>
<sequence>MIPAVHPRGTDVGGLLRYLFGPGKREEHTRPRLVAAWDGAGDLAEMQPANPSGRWYDVRRLSTLLEQPVRASRQPPAKTVWHCSIRDPSHRSGLDG</sequence>
<dbReference type="Proteomes" id="UP000503011">
    <property type="component" value="Chromosome"/>
</dbReference>
<organism evidence="1 2">
    <name type="scientific">Phytohabitans suffuscus</name>
    <dbReference type="NCBI Taxonomy" id="624315"/>
    <lineage>
        <taxon>Bacteria</taxon>
        <taxon>Bacillati</taxon>
        <taxon>Actinomycetota</taxon>
        <taxon>Actinomycetes</taxon>
        <taxon>Micromonosporales</taxon>
        <taxon>Micromonosporaceae</taxon>
    </lineage>
</organism>
<protein>
    <submittedName>
        <fullName evidence="1">Uncharacterized protein</fullName>
    </submittedName>
</protein>
<evidence type="ECO:0000313" key="1">
    <source>
        <dbReference type="EMBL" id="BCB85854.1"/>
    </source>
</evidence>
<proteinExistence type="predicted"/>
<dbReference type="EMBL" id="AP022871">
    <property type="protein sequence ID" value="BCB85854.1"/>
    <property type="molecule type" value="Genomic_DNA"/>
</dbReference>
<dbReference type="KEGG" id="psuu:Psuf_031670"/>
<gene>
    <name evidence="1" type="ORF">Psuf_031670</name>
</gene>
<reference evidence="1 2" key="2">
    <citation type="submission" date="2020-03" db="EMBL/GenBank/DDBJ databases">
        <authorList>
            <person name="Ichikawa N."/>
            <person name="Kimura A."/>
            <person name="Kitahashi Y."/>
            <person name="Uohara A."/>
        </authorList>
    </citation>
    <scope>NUCLEOTIDE SEQUENCE [LARGE SCALE GENOMIC DNA]</scope>
    <source>
        <strain evidence="1 2">NBRC 105367</strain>
    </source>
</reference>
<accession>A0A6F8YI93</accession>
<evidence type="ECO:0000313" key="2">
    <source>
        <dbReference type="Proteomes" id="UP000503011"/>
    </source>
</evidence>
<name>A0A6F8YI93_9ACTN</name>
<dbReference type="AlphaFoldDB" id="A0A6F8YI93"/>
<keyword evidence="2" id="KW-1185">Reference proteome</keyword>